<evidence type="ECO:0000313" key="4">
    <source>
        <dbReference type="Proteomes" id="UP000000933"/>
    </source>
</evidence>
<dbReference type="GO" id="GO:0022857">
    <property type="term" value="F:transmembrane transporter activity"/>
    <property type="evidence" value="ECO:0007669"/>
    <property type="project" value="UniProtKB-UniRule"/>
</dbReference>
<gene>
    <name evidence="3" type="ordered locus">SRM_02542</name>
</gene>
<dbReference type="EMBL" id="FP565814">
    <property type="protein sequence ID" value="CBH25463.1"/>
    <property type="molecule type" value="Genomic_DNA"/>
</dbReference>
<feature type="transmembrane region" description="Helical" evidence="1">
    <location>
        <begin position="61"/>
        <end position="80"/>
    </location>
</feature>
<organism evidence="3 4">
    <name type="scientific">Salinibacter ruber (strain M8)</name>
    <dbReference type="NCBI Taxonomy" id="761659"/>
    <lineage>
        <taxon>Bacteria</taxon>
        <taxon>Pseudomonadati</taxon>
        <taxon>Rhodothermota</taxon>
        <taxon>Rhodothermia</taxon>
        <taxon>Rhodothermales</taxon>
        <taxon>Salinibacteraceae</taxon>
        <taxon>Salinibacter</taxon>
    </lineage>
</organism>
<keyword evidence="1" id="KW-1003">Cell membrane</keyword>
<evidence type="ECO:0000313" key="3">
    <source>
        <dbReference type="EMBL" id="CBH25463.1"/>
    </source>
</evidence>
<sequence>MLNRETNGHTRVCRQGHTSSQAPFRRVPPSDSPTTTRREATLPGQDLDHLRNADPSRAERAFTVLAGLFIGALVITNAVASKFFVLFGQELSCGIIAYPVTFLATDLISEIYGRKRANTVVGAGFVVSVFITVVVWIANAAPTYEQSPVTAEAFNSVFGLLPGIVLGSMVAYLASQFIDVQLFEFWRRLTDGKYMWLRNNGSTFFSQLVDTIMVVTIALVIWPEVDGNPGTTPLAFETWQGIVFGQYVFKLGIAALDTPLFYVATHYLTNWIQADPRALETDGVME</sequence>
<dbReference type="HOGENOM" id="CLU_075503_0_0_10"/>
<comment type="function">
    <text evidence="1">Involved in the import of queuosine (Q) precursors, required for Q precursor salvage.</text>
</comment>
<feature type="transmembrane region" description="Helical" evidence="1">
    <location>
        <begin position="86"/>
        <end position="108"/>
    </location>
</feature>
<feature type="region of interest" description="Disordered" evidence="2">
    <location>
        <begin position="1"/>
        <end position="51"/>
    </location>
</feature>
<reference evidence="4" key="2">
    <citation type="submission" date="2010-04" db="EMBL/GenBank/DDBJ databases">
        <title>Genome sequence of Salinibacter ruber M8.</title>
        <authorList>
            <consortium name="Genoscope"/>
        </authorList>
    </citation>
    <scope>NUCLEOTIDE SEQUENCE [LARGE SCALE GENOMIC DNA]</scope>
    <source>
        <strain evidence="4">M8</strain>
    </source>
</reference>
<dbReference type="Proteomes" id="UP000000933">
    <property type="component" value="Chromosome"/>
</dbReference>
<feature type="transmembrane region" description="Helical" evidence="1">
    <location>
        <begin position="242"/>
        <end position="263"/>
    </location>
</feature>
<keyword evidence="1" id="KW-0997">Cell inner membrane</keyword>
<dbReference type="Pfam" id="PF02592">
    <property type="entry name" value="Vut_1"/>
    <property type="match status" value="1"/>
</dbReference>
<proteinExistence type="inferred from homology"/>
<keyword evidence="1" id="KW-0813">Transport</keyword>
<reference evidence="3 4" key="1">
    <citation type="journal article" date="2010" name="ISME J.">
        <title>Fine-scale evolution: genomic, phenotypic and ecological differentiation in two coexisting Salinibacter ruber strains.</title>
        <authorList>
            <person name="Pena A."/>
            <person name="Teeling H."/>
            <person name="Huerta-Cepas J."/>
            <person name="Santos F."/>
            <person name="Yarza P."/>
            <person name="Brito-Echeverria J."/>
            <person name="Lucio M."/>
            <person name="Schmitt-Kopplin P."/>
            <person name="Meseguer I."/>
            <person name="Schenowitz C."/>
            <person name="Dossat C."/>
            <person name="Barbe V."/>
            <person name="Dopazo J."/>
            <person name="Rossello-Mora R."/>
            <person name="Schuler M."/>
            <person name="Glockner F.O."/>
            <person name="Amann R."/>
            <person name="Gabaldon T."/>
            <person name="Anton J."/>
        </authorList>
    </citation>
    <scope>NUCLEOTIDE SEQUENCE [LARGE SCALE GENOMIC DNA]</scope>
    <source>
        <strain evidence="3 4">M8</strain>
    </source>
</reference>
<dbReference type="PANTHER" id="PTHR34300">
    <property type="entry name" value="QUEUOSINE PRECURSOR TRANSPORTER-RELATED"/>
    <property type="match status" value="1"/>
</dbReference>
<evidence type="ECO:0000256" key="2">
    <source>
        <dbReference type="SAM" id="MobiDB-lite"/>
    </source>
</evidence>
<feature type="compositionally biased region" description="Basic and acidic residues" evidence="2">
    <location>
        <begin position="36"/>
        <end position="51"/>
    </location>
</feature>
<feature type="transmembrane region" description="Helical" evidence="1">
    <location>
        <begin position="120"/>
        <end position="138"/>
    </location>
</feature>
<dbReference type="KEGG" id="srm:SRM_02542"/>
<protein>
    <recommendedName>
        <fullName evidence="1">Probable queuosine precursor transporter</fullName>
        <shortName evidence="1">Q precursor transporter</shortName>
    </recommendedName>
</protein>
<dbReference type="PATRIC" id="fig|761659.10.peg.2767"/>
<name>D5HBQ8_SALRM</name>
<comment type="similarity">
    <text evidence="1">Belongs to the vitamin uptake transporter (VUT/ECF) (TC 2.A.88) family. Q precursor transporter subfamily.</text>
</comment>
<dbReference type="AlphaFoldDB" id="D5HBQ8"/>
<feature type="transmembrane region" description="Helical" evidence="1">
    <location>
        <begin position="204"/>
        <end position="222"/>
    </location>
</feature>
<dbReference type="NCBIfam" id="TIGR00697">
    <property type="entry name" value="queuosine precursor transporter"/>
    <property type="match status" value="1"/>
</dbReference>
<keyword evidence="1" id="KW-1133">Transmembrane helix</keyword>
<keyword evidence="1" id="KW-0812">Transmembrane</keyword>
<keyword evidence="1" id="KW-0472">Membrane</keyword>
<dbReference type="PANTHER" id="PTHR34300:SF2">
    <property type="entry name" value="QUEUOSINE PRECURSOR TRANSPORTER-RELATED"/>
    <property type="match status" value="1"/>
</dbReference>
<feature type="transmembrane region" description="Helical" evidence="1">
    <location>
        <begin position="158"/>
        <end position="183"/>
    </location>
</feature>
<accession>D5HBQ8</accession>
<dbReference type="HAMAP" id="MF_02088">
    <property type="entry name" value="Q_prec_transport"/>
    <property type="match status" value="1"/>
</dbReference>
<dbReference type="GO" id="GO:0005886">
    <property type="term" value="C:plasma membrane"/>
    <property type="evidence" value="ECO:0007669"/>
    <property type="project" value="UniProtKB-SubCell"/>
</dbReference>
<evidence type="ECO:0000256" key="1">
    <source>
        <dbReference type="HAMAP-Rule" id="MF_02088"/>
    </source>
</evidence>
<dbReference type="InterPro" id="IPR003744">
    <property type="entry name" value="YhhQ"/>
</dbReference>
<comment type="subcellular location">
    <subcellularLocation>
        <location evidence="1">Cell inner membrane</location>
        <topology evidence="1">Multi-pass membrane protein</topology>
    </subcellularLocation>
</comment>